<proteinExistence type="predicted"/>
<name>A0A6J5LZT7_9CAUD</name>
<organism evidence="3">
    <name type="scientific">uncultured Caudovirales phage</name>
    <dbReference type="NCBI Taxonomy" id="2100421"/>
    <lineage>
        <taxon>Viruses</taxon>
        <taxon>Duplodnaviria</taxon>
        <taxon>Heunggongvirae</taxon>
        <taxon>Uroviricota</taxon>
        <taxon>Caudoviricetes</taxon>
        <taxon>Peduoviridae</taxon>
        <taxon>Maltschvirus</taxon>
        <taxon>Maltschvirus maltsch</taxon>
    </lineage>
</organism>
<gene>
    <name evidence="3" type="ORF">UFOVP347_35</name>
</gene>
<reference evidence="3" key="1">
    <citation type="submission" date="2020-04" db="EMBL/GenBank/DDBJ databases">
        <authorList>
            <person name="Chiriac C."/>
            <person name="Salcher M."/>
            <person name="Ghai R."/>
            <person name="Kavagutti S V."/>
        </authorList>
    </citation>
    <scope>NUCLEOTIDE SEQUENCE</scope>
</reference>
<protein>
    <recommendedName>
        <fullName evidence="4">Internal virion protein B</fullName>
    </recommendedName>
</protein>
<sequence>MCDPISLTMGALAIGSQVVGFMGQQQAADDANQAANENARRAREDAIRGYEATNQRIEQERNAAANQAEDQRREAQRTTASTIVRAGENGVGGLSVDALLGDIVGRRLDASNRTFENLDNTVAQLEREKRGVRAQAEDRIASQPGVRGPSGLGLALGIAQAGASSYAGYQNRQTQQRIAARGGR</sequence>
<keyword evidence="1" id="KW-0175">Coiled coil</keyword>
<feature type="region of interest" description="Disordered" evidence="2">
    <location>
        <begin position="61"/>
        <end position="80"/>
    </location>
</feature>
<dbReference type="EMBL" id="LR796356">
    <property type="protein sequence ID" value="CAB4139541.1"/>
    <property type="molecule type" value="Genomic_DNA"/>
</dbReference>
<feature type="coiled-coil region" evidence="1">
    <location>
        <begin position="108"/>
        <end position="135"/>
    </location>
</feature>
<evidence type="ECO:0000256" key="1">
    <source>
        <dbReference type="SAM" id="Coils"/>
    </source>
</evidence>
<evidence type="ECO:0000313" key="3">
    <source>
        <dbReference type="EMBL" id="CAB4139541.1"/>
    </source>
</evidence>
<dbReference type="Pfam" id="PF24072">
    <property type="entry name" value="T7_gp14"/>
    <property type="match status" value="1"/>
</dbReference>
<accession>A0A6J5LZT7</accession>
<evidence type="ECO:0000256" key="2">
    <source>
        <dbReference type="SAM" id="MobiDB-lite"/>
    </source>
</evidence>
<dbReference type="InterPro" id="IPR038996">
    <property type="entry name" value="Gp14"/>
</dbReference>
<evidence type="ECO:0008006" key="4">
    <source>
        <dbReference type="Google" id="ProtNLM"/>
    </source>
</evidence>